<keyword evidence="2" id="KW-1185">Reference proteome</keyword>
<dbReference type="AlphaFoldDB" id="A0ABD3FAF8"/>
<name>A0ABD3FAF8_9STRA</name>
<comment type="caution">
    <text evidence="1">The sequence shown here is derived from an EMBL/GenBank/DDBJ whole genome shotgun (WGS) entry which is preliminary data.</text>
</comment>
<dbReference type="Proteomes" id="UP001632037">
    <property type="component" value="Unassembled WGS sequence"/>
</dbReference>
<gene>
    <name evidence="1" type="ORF">V7S43_011173</name>
</gene>
<protein>
    <recommendedName>
        <fullName evidence="3">Dynein heavy chain hydrolytic ATP-binding dynein motor region domain-containing protein</fullName>
    </recommendedName>
</protein>
<sequence length="121" mass="13632">MKLKHKHGPSLFIMNRFVAWTPSMVESLTGPADFFLITELSHSLASLNCKSVVSAVVSMYKAFRNLTTQESAGYGLLCVFFAKGIDFMDNHMLDKRALNSSTSEQLAWNDRNKQTSTTRTY</sequence>
<evidence type="ECO:0008006" key="3">
    <source>
        <dbReference type="Google" id="ProtNLM"/>
    </source>
</evidence>
<proteinExistence type="predicted"/>
<organism evidence="1 2">
    <name type="scientific">Phytophthora oleae</name>
    <dbReference type="NCBI Taxonomy" id="2107226"/>
    <lineage>
        <taxon>Eukaryota</taxon>
        <taxon>Sar</taxon>
        <taxon>Stramenopiles</taxon>
        <taxon>Oomycota</taxon>
        <taxon>Peronosporomycetes</taxon>
        <taxon>Peronosporales</taxon>
        <taxon>Peronosporaceae</taxon>
        <taxon>Phytophthora</taxon>
    </lineage>
</organism>
<reference evidence="1 2" key="1">
    <citation type="submission" date="2024-09" db="EMBL/GenBank/DDBJ databases">
        <title>Genome sequencing and assembly of Phytophthora oleae, isolate VK10A, causative agent of rot of olive drupes.</title>
        <authorList>
            <person name="Conti Taguali S."/>
            <person name="Riolo M."/>
            <person name="La Spada F."/>
            <person name="Cacciola S.O."/>
            <person name="Dionisio G."/>
        </authorList>
    </citation>
    <scope>NUCLEOTIDE SEQUENCE [LARGE SCALE GENOMIC DNA]</scope>
    <source>
        <strain evidence="1 2">VK10A</strain>
    </source>
</reference>
<dbReference type="EMBL" id="JBIMZQ010000026">
    <property type="protein sequence ID" value="KAL3663758.1"/>
    <property type="molecule type" value="Genomic_DNA"/>
</dbReference>
<accession>A0ABD3FAF8</accession>
<evidence type="ECO:0000313" key="2">
    <source>
        <dbReference type="Proteomes" id="UP001632037"/>
    </source>
</evidence>
<evidence type="ECO:0000313" key="1">
    <source>
        <dbReference type="EMBL" id="KAL3663758.1"/>
    </source>
</evidence>